<keyword evidence="4" id="KW-1185">Reference proteome</keyword>
<evidence type="ECO:0000313" key="3">
    <source>
        <dbReference type="EMBL" id="QTH64772.1"/>
    </source>
</evidence>
<organism evidence="3 4">
    <name type="scientific">Psychrosphaera ytuae</name>
    <dbReference type="NCBI Taxonomy" id="2820710"/>
    <lineage>
        <taxon>Bacteria</taxon>
        <taxon>Pseudomonadati</taxon>
        <taxon>Pseudomonadota</taxon>
        <taxon>Gammaproteobacteria</taxon>
        <taxon>Alteromonadales</taxon>
        <taxon>Pseudoalteromonadaceae</taxon>
        <taxon>Psychrosphaera</taxon>
    </lineage>
</organism>
<reference evidence="3" key="1">
    <citation type="submission" date="2021-03" db="EMBL/GenBank/DDBJ databases">
        <title>Description of Psychrosphaera ytuae sp. nov. isolated from deep sea sediment of South China Sea.</title>
        <authorList>
            <person name="Zhang J."/>
            <person name="Xu X.-D."/>
        </authorList>
    </citation>
    <scope>NUCLEOTIDE SEQUENCE</scope>
    <source>
        <strain evidence="3">MTZ26</strain>
    </source>
</reference>
<name>A0A975DCS3_9GAMM</name>
<dbReference type="Pfam" id="PF13181">
    <property type="entry name" value="TPR_8"/>
    <property type="match status" value="2"/>
</dbReference>
<dbReference type="SUPFAM" id="SSF52540">
    <property type="entry name" value="P-loop containing nucleoside triphosphate hydrolases"/>
    <property type="match status" value="1"/>
</dbReference>
<dbReference type="EMBL" id="CP072110">
    <property type="protein sequence ID" value="QTH64772.1"/>
    <property type="molecule type" value="Genomic_DNA"/>
</dbReference>
<accession>A0A975DCS3</accession>
<dbReference type="InterPro" id="IPR027417">
    <property type="entry name" value="P-loop_NTPase"/>
</dbReference>
<dbReference type="KEGG" id="psym:J1N51_04735"/>
<evidence type="ECO:0000256" key="2">
    <source>
        <dbReference type="PROSITE-ProRule" id="PRU00339"/>
    </source>
</evidence>
<dbReference type="Pfam" id="PF13469">
    <property type="entry name" value="Sulfotransfer_3"/>
    <property type="match status" value="1"/>
</dbReference>
<dbReference type="PANTHER" id="PTHR12788:SF10">
    <property type="entry name" value="PROTEIN-TYROSINE SULFOTRANSFERASE"/>
    <property type="match status" value="1"/>
</dbReference>
<dbReference type="PROSITE" id="PS50005">
    <property type="entry name" value="TPR"/>
    <property type="match status" value="1"/>
</dbReference>
<keyword evidence="2" id="KW-0802">TPR repeat</keyword>
<proteinExistence type="predicted"/>
<dbReference type="InterPro" id="IPR019734">
    <property type="entry name" value="TPR_rpt"/>
</dbReference>
<keyword evidence="1" id="KW-0808">Transferase</keyword>
<dbReference type="Gene3D" id="1.25.40.10">
    <property type="entry name" value="Tetratricopeptide repeat domain"/>
    <property type="match status" value="1"/>
</dbReference>
<dbReference type="GO" id="GO:0008476">
    <property type="term" value="F:protein-tyrosine sulfotransferase activity"/>
    <property type="evidence" value="ECO:0007669"/>
    <property type="project" value="InterPro"/>
</dbReference>
<evidence type="ECO:0000256" key="1">
    <source>
        <dbReference type="ARBA" id="ARBA00022679"/>
    </source>
</evidence>
<dbReference type="AlphaFoldDB" id="A0A975DCS3"/>
<evidence type="ECO:0000313" key="4">
    <source>
        <dbReference type="Proteomes" id="UP000682739"/>
    </source>
</evidence>
<feature type="repeat" description="TPR" evidence="2">
    <location>
        <begin position="112"/>
        <end position="145"/>
    </location>
</feature>
<dbReference type="InterPro" id="IPR011990">
    <property type="entry name" value="TPR-like_helical_dom_sf"/>
</dbReference>
<gene>
    <name evidence="3" type="ORF">J1N51_04735</name>
</gene>
<dbReference type="RefSeq" id="WP_208832826.1">
    <property type="nucleotide sequence ID" value="NZ_CP072110.1"/>
</dbReference>
<dbReference type="InterPro" id="IPR026634">
    <property type="entry name" value="TPST-like"/>
</dbReference>
<protein>
    <submittedName>
        <fullName evidence="3">Sulfotransferase</fullName>
    </submittedName>
</protein>
<dbReference type="Gene3D" id="3.40.50.300">
    <property type="entry name" value="P-loop containing nucleotide triphosphate hydrolases"/>
    <property type="match status" value="1"/>
</dbReference>
<sequence>MTLLDVLKQQVTRLHVDEVLTSKAIQEVTQVRSLEELLTIAEVDNLLRFIIANNKLTQSLVLVEALLIVLIQNKRLRYADLEPFLGLFVKQGHLESVITLHEVFLSKNSASPNTLFNFAYYLDKHGQYQEAISSYKKALSLGISSPEEVYLNIAKIYAESLNEPGQAKVYLTKALGIKPSYVAGLLNLANLDAACGRISESLQSYENVLKHEPNNALALSRILDLHNSEEIANRAISALDVIKDLQARLDLQFSLARYYDKQGEYLKASDFLAHANQALKQSYPKYDQSKQQELVTNLLKVAEEFKASKLKTNLERKTQPLFISGMFRSGSTLLEKVLSKHSSISSAGEMPFFPNRFGNSVFNFVESALSISNQQLEEILDAHQVLLQKVSSRASDVYTIDKRPDNVFYIPLIKKLYPKAKIIITERDIRDISVSILFQQLGPSFTYANDASDINHYYSQMMRLIEGYKSIYGSDLYFVRYEDVVSKFEDTISQCLRFLGLEFESECTQFYKTNETSFTASMEQIRSPLYNQSVGRWKNYKPLLGL</sequence>
<dbReference type="SUPFAM" id="SSF48452">
    <property type="entry name" value="TPR-like"/>
    <property type="match status" value="1"/>
</dbReference>
<dbReference type="SMART" id="SM00028">
    <property type="entry name" value="TPR"/>
    <property type="match status" value="3"/>
</dbReference>
<dbReference type="Proteomes" id="UP000682739">
    <property type="component" value="Chromosome"/>
</dbReference>
<dbReference type="PANTHER" id="PTHR12788">
    <property type="entry name" value="PROTEIN-TYROSINE SULFOTRANSFERASE 2"/>
    <property type="match status" value="1"/>
</dbReference>